<keyword evidence="1" id="KW-0694">RNA-binding</keyword>
<dbReference type="Pfam" id="PF01652">
    <property type="entry name" value="IF4E"/>
    <property type="match status" value="1"/>
</dbReference>
<keyword evidence="1" id="KW-0648">Protein biosynthesis</keyword>
<dbReference type="InterPro" id="IPR023398">
    <property type="entry name" value="TIF_eIF4e-like"/>
</dbReference>
<keyword evidence="1 3" id="KW-0396">Initiation factor</keyword>
<dbReference type="EMBL" id="MK500417">
    <property type="protein sequence ID" value="QBK89363.1"/>
    <property type="molecule type" value="Genomic_DNA"/>
</dbReference>
<protein>
    <submittedName>
        <fullName evidence="3">Translation initiation factor 4E</fullName>
    </submittedName>
</protein>
<dbReference type="Gene3D" id="3.30.760.10">
    <property type="entry name" value="RNA Cap, Translation Initiation Factor Eif4e"/>
    <property type="match status" value="1"/>
</dbReference>
<evidence type="ECO:0000256" key="1">
    <source>
        <dbReference type="RuleBase" id="RU004374"/>
    </source>
</evidence>
<evidence type="ECO:0000313" key="3">
    <source>
        <dbReference type="EMBL" id="QBK89363.1"/>
    </source>
</evidence>
<dbReference type="GO" id="GO:0000340">
    <property type="term" value="F:RNA 7-methylguanosine cap binding"/>
    <property type="evidence" value="ECO:0007669"/>
    <property type="project" value="TreeGrafter"/>
</dbReference>
<reference evidence="3" key="1">
    <citation type="journal article" date="2019" name="MBio">
        <title>Virus Genomes from Deep Sea Sediments Expand the Ocean Megavirome and Support Independent Origins of Viral Gigantism.</title>
        <authorList>
            <person name="Backstrom D."/>
            <person name="Yutin N."/>
            <person name="Jorgensen S.L."/>
            <person name="Dharamshi J."/>
            <person name="Homa F."/>
            <person name="Zaremba-Niedwiedzka K."/>
            <person name="Spang A."/>
            <person name="Wolf Y.I."/>
            <person name="Koonin E.V."/>
            <person name="Ettema T.J."/>
        </authorList>
    </citation>
    <scope>NUCLEOTIDE SEQUENCE</scope>
</reference>
<comment type="similarity">
    <text evidence="1">Belongs to the eukaryotic initiation factor 4E family.</text>
</comment>
<evidence type="ECO:0000256" key="2">
    <source>
        <dbReference type="SAM" id="MobiDB-lite"/>
    </source>
</evidence>
<dbReference type="SUPFAM" id="SSF55418">
    <property type="entry name" value="eIF4e-like"/>
    <property type="match status" value="1"/>
</dbReference>
<dbReference type="PANTHER" id="PTHR11960">
    <property type="entry name" value="EUKARYOTIC TRANSLATION INITIATION FACTOR 4E RELATED"/>
    <property type="match status" value="1"/>
</dbReference>
<gene>
    <name evidence="3" type="ORF">LCMiAC02_04580</name>
</gene>
<organism evidence="3">
    <name type="scientific">Mimivirus LCMiAC02</name>
    <dbReference type="NCBI Taxonomy" id="2506609"/>
    <lineage>
        <taxon>Viruses</taxon>
        <taxon>Varidnaviria</taxon>
        <taxon>Bamfordvirae</taxon>
        <taxon>Nucleocytoviricota</taxon>
        <taxon>Megaviricetes</taxon>
        <taxon>Imitervirales</taxon>
        <taxon>Mimiviridae</taxon>
        <taxon>Klosneuvirinae</taxon>
    </lineage>
</organism>
<feature type="region of interest" description="Disordered" evidence="2">
    <location>
        <begin position="1"/>
        <end position="44"/>
    </location>
</feature>
<dbReference type="PANTHER" id="PTHR11960:SF18">
    <property type="entry name" value="EUKARYOTIC TRANSLATION INITIATION FACTOR 4E HOMOLOGOUS PROTEIN, ISOFORM B"/>
    <property type="match status" value="1"/>
</dbReference>
<proteinExistence type="inferred from homology"/>
<dbReference type="InterPro" id="IPR001040">
    <property type="entry name" value="TIF_eIF_4E"/>
</dbReference>
<name>A0A4D5XFC9_9VIRU</name>
<accession>A0A4D5XFC9</accession>
<sequence length="206" mass="23509">MSHITNINSVLTGSNTSSDGKSQPSASGKSQPSASGKSQPSASGRNIELPHELMLWSHEIHSNNWYIDGYSKICDINNVSDFWKVFNNFEKMNTRSKHYYLMKSGIDPTWEHPSNSNGGQCSFRIEHSVAKELWENLCVRFVCNELYDDVDDINGLSYSPKNNWVIVKIWNKNGKNNIEAKLRTDLKKKLDDDNISIKYKINIPEH</sequence>